<dbReference type="InParanoid" id="D0NNI0"/>
<dbReference type="KEGG" id="pif:PITG_14045"/>
<organism evidence="1 2">
    <name type="scientific">Phytophthora infestans (strain T30-4)</name>
    <name type="common">Potato late blight agent</name>
    <dbReference type="NCBI Taxonomy" id="403677"/>
    <lineage>
        <taxon>Eukaryota</taxon>
        <taxon>Sar</taxon>
        <taxon>Stramenopiles</taxon>
        <taxon>Oomycota</taxon>
        <taxon>Peronosporomycetes</taxon>
        <taxon>Peronosporales</taxon>
        <taxon>Peronosporaceae</taxon>
        <taxon>Phytophthora</taxon>
    </lineage>
</organism>
<protein>
    <submittedName>
        <fullName evidence="1">Uncharacterized protein</fullName>
    </submittedName>
</protein>
<dbReference type="RefSeq" id="XP_002899182.1">
    <property type="nucleotide sequence ID" value="XM_002899136.1"/>
</dbReference>
<name>D0NNI0_PHYIT</name>
<dbReference type="HOGENOM" id="CLU_2927576_0_0_1"/>
<dbReference type="AlphaFoldDB" id="D0NNI0"/>
<sequence length="61" mass="6519">MTKGSQSCSATVCMVHACIARTRGGDSGRVEDSWYFPRKATTAQEKSELSLGRAAGRIARA</sequence>
<accession>D0NNI0</accession>
<dbReference type="VEuPathDB" id="FungiDB:PITG_14045"/>
<dbReference type="Proteomes" id="UP000006643">
    <property type="component" value="Unassembled WGS sequence"/>
</dbReference>
<dbReference type="EMBL" id="DS028149">
    <property type="protein sequence ID" value="EEY62151.1"/>
    <property type="molecule type" value="Genomic_DNA"/>
</dbReference>
<evidence type="ECO:0000313" key="2">
    <source>
        <dbReference type="Proteomes" id="UP000006643"/>
    </source>
</evidence>
<gene>
    <name evidence="1" type="ORF">PITG_14045</name>
</gene>
<evidence type="ECO:0000313" key="1">
    <source>
        <dbReference type="EMBL" id="EEY62151.1"/>
    </source>
</evidence>
<proteinExistence type="predicted"/>
<keyword evidence="2" id="KW-1185">Reference proteome</keyword>
<dbReference type="GeneID" id="9468269"/>
<reference evidence="2" key="1">
    <citation type="journal article" date="2009" name="Nature">
        <title>Genome sequence and analysis of the Irish potato famine pathogen Phytophthora infestans.</title>
        <authorList>
            <consortium name="The Broad Institute Genome Sequencing Platform"/>
            <person name="Haas B.J."/>
            <person name="Kamoun S."/>
            <person name="Zody M.C."/>
            <person name="Jiang R.H."/>
            <person name="Handsaker R.E."/>
            <person name="Cano L.M."/>
            <person name="Grabherr M."/>
            <person name="Kodira C.D."/>
            <person name="Raffaele S."/>
            <person name="Torto-Alalibo T."/>
            <person name="Bozkurt T.O."/>
            <person name="Ah-Fong A.M."/>
            <person name="Alvarado L."/>
            <person name="Anderson V.L."/>
            <person name="Armstrong M.R."/>
            <person name="Avrova A."/>
            <person name="Baxter L."/>
            <person name="Beynon J."/>
            <person name="Boevink P.C."/>
            <person name="Bollmann S.R."/>
            <person name="Bos J.I."/>
            <person name="Bulone V."/>
            <person name="Cai G."/>
            <person name="Cakir C."/>
            <person name="Carrington J.C."/>
            <person name="Chawner M."/>
            <person name="Conti L."/>
            <person name="Costanzo S."/>
            <person name="Ewan R."/>
            <person name="Fahlgren N."/>
            <person name="Fischbach M.A."/>
            <person name="Fugelstad J."/>
            <person name="Gilroy E.M."/>
            <person name="Gnerre S."/>
            <person name="Green P.J."/>
            <person name="Grenville-Briggs L.J."/>
            <person name="Griffith J."/>
            <person name="Grunwald N.J."/>
            <person name="Horn K."/>
            <person name="Horner N.R."/>
            <person name="Hu C.H."/>
            <person name="Huitema E."/>
            <person name="Jeong D.H."/>
            <person name="Jones A.M."/>
            <person name="Jones J.D."/>
            <person name="Jones R.W."/>
            <person name="Karlsson E.K."/>
            <person name="Kunjeti S.G."/>
            <person name="Lamour K."/>
            <person name="Liu Z."/>
            <person name="Ma L."/>
            <person name="Maclean D."/>
            <person name="Chibucos M.C."/>
            <person name="McDonald H."/>
            <person name="McWalters J."/>
            <person name="Meijer H.J."/>
            <person name="Morgan W."/>
            <person name="Morris P.F."/>
            <person name="Munro C.A."/>
            <person name="O'Neill K."/>
            <person name="Ospina-Giraldo M."/>
            <person name="Pinzon A."/>
            <person name="Pritchard L."/>
            <person name="Ramsahoye B."/>
            <person name="Ren Q."/>
            <person name="Restrepo S."/>
            <person name="Roy S."/>
            <person name="Sadanandom A."/>
            <person name="Savidor A."/>
            <person name="Schornack S."/>
            <person name="Schwartz D.C."/>
            <person name="Schumann U.D."/>
            <person name="Schwessinger B."/>
            <person name="Seyer L."/>
            <person name="Sharpe T."/>
            <person name="Silvar C."/>
            <person name="Song J."/>
            <person name="Studholme D.J."/>
            <person name="Sykes S."/>
            <person name="Thines M."/>
            <person name="van de Vondervoort P.J."/>
            <person name="Phuntumart V."/>
            <person name="Wawra S."/>
            <person name="Weide R."/>
            <person name="Win J."/>
            <person name="Young C."/>
            <person name="Zhou S."/>
            <person name="Fry W."/>
            <person name="Meyers B.C."/>
            <person name="van West P."/>
            <person name="Ristaino J."/>
            <person name="Govers F."/>
            <person name="Birch P.R."/>
            <person name="Whisson S.C."/>
            <person name="Judelson H.S."/>
            <person name="Nusbaum C."/>
        </authorList>
    </citation>
    <scope>NUCLEOTIDE SEQUENCE [LARGE SCALE GENOMIC DNA]</scope>
    <source>
        <strain evidence="2">T30-4</strain>
    </source>
</reference>